<gene>
    <name evidence="2" type="ORF">DF286_10790</name>
</gene>
<evidence type="ECO:0000313" key="3">
    <source>
        <dbReference type="Proteomes" id="UP000245916"/>
    </source>
</evidence>
<dbReference type="RefSeq" id="WP_109271435.1">
    <property type="nucleotide sequence ID" value="NZ_QFFF01000001.1"/>
</dbReference>
<dbReference type="SUPFAM" id="SSF46955">
    <property type="entry name" value="Putative DNA-binding domain"/>
    <property type="match status" value="1"/>
</dbReference>
<dbReference type="InterPro" id="IPR009061">
    <property type="entry name" value="DNA-bd_dom_put_sf"/>
</dbReference>
<accession>A0A2U2J4P7</accession>
<proteinExistence type="predicted"/>
<keyword evidence="3" id="KW-1185">Reference proteome</keyword>
<feature type="domain" description="Helix-turn-helix" evidence="1">
    <location>
        <begin position="24"/>
        <end position="74"/>
    </location>
</feature>
<protein>
    <submittedName>
        <fullName evidence="2">DNA-binding protein</fullName>
    </submittedName>
</protein>
<dbReference type="OrthoDB" id="9806994at2"/>
<comment type="caution">
    <text evidence="2">The sequence shown here is derived from an EMBL/GenBank/DDBJ whole genome shotgun (WGS) entry which is preliminary data.</text>
</comment>
<organism evidence="2 3">
    <name type="scientific">Allosphingosinicella humi</name>
    <dbReference type="NCBI Taxonomy" id="2068657"/>
    <lineage>
        <taxon>Bacteria</taxon>
        <taxon>Pseudomonadati</taxon>
        <taxon>Pseudomonadota</taxon>
        <taxon>Alphaproteobacteria</taxon>
        <taxon>Sphingomonadales</taxon>
        <taxon>Sphingomonadaceae</taxon>
        <taxon>Allosphingosinicella</taxon>
    </lineage>
</organism>
<evidence type="ECO:0000313" key="2">
    <source>
        <dbReference type="EMBL" id="PWG03298.1"/>
    </source>
</evidence>
<dbReference type="InterPro" id="IPR041657">
    <property type="entry name" value="HTH_17"/>
</dbReference>
<dbReference type="GO" id="GO:0003677">
    <property type="term" value="F:DNA binding"/>
    <property type="evidence" value="ECO:0007669"/>
    <property type="project" value="UniProtKB-KW"/>
</dbReference>
<dbReference type="Pfam" id="PF12728">
    <property type="entry name" value="HTH_17"/>
    <property type="match status" value="1"/>
</dbReference>
<reference evidence="2 3" key="1">
    <citation type="submission" date="2018-05" db="EMBL/GenBank/DDBJ databases">
        <title>Genome of Sphingosinicella humi QZX222.</title>
        <authorList>
            <person name="Qiao Z."/>
            <person name="Wang G."/>
        </authorList>
    </citation>
    <scope>NUCLEOTIDE SEQUENCE [LARGE SCALE GENOMIC DNA]</scope>
    <source>
        <strain evidence="2 3">QZX222</strain>
    </source>
</reference>
<dbReference type="EMBL" id="QFFF01000001">
    <property type="protein sequence ID" value="PWG03298.1"/>
    <property type="molecule type" value="Genomic_DNA"/>
</dbReference>
<evidence type="ECO:0000259" key="1">
    <source>
        <dbReference type="Pfam" id="PF12728"/>
    </source>
</evidence>
<name>A0A2U2J4P7_9SPHN</name>
<sequence length="76" mass="8734">MTDLTLEAIRAVVREELGKPVSPWLDTEQAAAYLGSTPGTMKNWRATGHGPRYHLIQTRLVRYHVEDLDRFVRGER</sequence>
<keyword evidence="2" id="KW-0238">DNA-binding</keyword>
<dbReference type="AlphaFoldDB" id="A0A2U2J4P7"/>
<dbReference type="Proteomes" id="UP000245916">
    <property type="component" value="Unassembled WGS sequence"/>
</dbReference>